<comment type="caution">
    <text evidence="1">The sequence shown here is derived from an EMBL/GenBank/DDBJ whole genome shotgun (WGS) entry which is preliminary data.</text>
</comment>
<evidence type="ECO:0000313" key="2">
    <source>
        <dbReference type="Proteomes" id="UP001152622"/>
    </source>
</evidence>
<name>A0A9Q1EHE0_SYNKA</name>
<keyword evidence="2" id="KW-1185">Reference proteome</keyword>
<accession>A0A9Q1EHE0</accession>
<gene>
    <name evidence="1" type="ORF">SKAU_G00356470</name>
</gene>
<proteinExistence type="predicted"/>
<dbReference type="AlphaFoldDB" id="A0A9Q1EHE0"/>
<dbReference type="Proteomes" id="UP001152622">
    <property type="component" value="Chromosome 17"/>
</dbReference>
<evidence type="ECO:0000313" key="1">
    <source>
        <dbReference type="EMBL" id="KAJ8338861.1"/>
    </source>
</evidence>
<organism evidence="1 2">
    <name type="scientific">Synaphobranchus kaupii</name>
    <name type="common">Kaup's arrowtooth eel</name>
    <dbReference type="NCBI Taxonomy" id="118154"/>
    <lineage>
        <taxon>Eukaryota</taxon>
        <taxon>Metazoa</taxon>
        <taxon>Chordata</taxon>
        <taxon>Craniata</taxon>
        <taxon>Vertebrata</taxon>
        <taxon>Euteleostomi</taxon>
        <taxon>Actinopterygii</taxon>
        <taxon>Neopterygii</taxon>
        <taxon>Teleostei</taxon>
        <taxon>Anguilliformes</taxon>
        <taxon>Synaphobranchidae</taxon>
        <taxon>Synaphobranchus</taxon>
    </lineage>
</organism>
<dbReference type="EMBL" id="JAINUF010000017">
    <property type="protein sequence ID" value="KAJ8338861.1"/>
    <property type="molecule type" value="Genomic_DNA"/>
</dbReference>
<reference evidence="1" key="1">
    <citation type="journal article" date="2023" name="Science">
        <title>Genome structures resolve the early diversification of teleost fishes.</title>
        <authorList>
            <person name="Parey E."/>
            <person name="Louis A."/>
            <person name="Montfort J."/>
            <person name="Bouchez O."/>
            <person name="Roques C."/>
            <person name="Iampietro C."/>
            <person name="Lluch J."/>
            <person name="Castinel A."/>
            <person name="Donnadieu C."/>
            <person name="Desvignes T."/>
            <person name="Floi Bucao C."/>
            <person name="Jouanno E."/>
            <person name="Wen M."/>
            <person name="Mejri S."/>
            <person name="Dirks R."/>
            <person name="Jansen H."/>
            <person name="Henkel C."/>
            <person name="Chen W.J."/>
            <person name="Zahm M."/>
            <person name="Cabau C."/>
            <person name="Klopp C."/>
            <person name="Thompson A.W."/>
            <person name="Robinson-Rechavi M."/>
            <person name="Braasch I."/>
            <person name="Lecointre G."/>
            <person name="Bobe J."/>
            <person name="Postlethwait J.H."/>
            <person name="Berthelot C."/>
            <person name="Roest Crollius H."/>
            <person name="Guiguen Y."/>
        </authorList>
    </citation>
    <scope>NUCLEOTIDE SEQUENCE</scope>
    <source>
        <strain evidence="1">WJC10195</strain>
    </source>
</reference>
<protein>
    <submittedName>
        <fullName evidence="1">Uncharacterized protein</fullName>
    </submittedName>
</protein>
<sequence>MSPGTSRDLQWPDPGLHLERSRQRALQNLMNKDLPVMILYPCPLGQLREAPGGLPFCTTSENAMKKGEGVRKRPGALLRTNASIGTFMIKEKYFGRARSIHLAPISLAAFDLAFDPDAKAGQVNASPLRAQRHGNSRGNETG</sequence>